<dbReference type="Proteomes" id="UP000532373">
    <property type="component" value="Unassembled WGS sequence"/>
</dbReference>
<dbReference type="Gene3D" id="6.10.250.3370">
    <property type="match status" value="1"/>
</dbReference>
<proteinExistence type="predicted"/>
<feature type="domain" description="Aerobactin siderophore biosynthesis IucA/IucC N-terminal" evidence="2">
    <location>
        <begin position="129"/>
        <end position="368"/>
    </location>
</feature>
<dbReference type="Gene3D" id="1.10.510.40">
    <property type="match status" value="1"/>
</dbReference>
<dbReference type="InterPro" id="IPR007310">
    <property type="entry name" value="Aerobactin_biosyn_IucA/IucC_N"/>
</dbReference>
<dbReference type="GO" id="GO:0016881">
    <property type="term" value="F:acid-amino acid ligase activity"/>
    <property type="evidence" value="ECO:0007669"/>
    <property type="project" value="UniProtKB-ARBA"/>
</dbReference>
<accession>A0A8E2BDT8</accession>
<sequence>MPLPLDLPGRPDERVARQLVEAVLYEGLVEATVAKNGAELSFAWSHGDKRFRCAGMEGAFGRIRLSAGSVENERRDGAWQAATLDELVASLPASPEATRRLLSELQSTLVHCSWNDRNLRQASRRDLGFAALEGALHEGHAYHPCFKARTGFSESDNRDFGPEAGNSFQLAWLLVRRDEVSQNLPADEAAFWIAELGDEVFARLDRERTRLGLAWDDYNLLPLHPWQWTSLRDTLLAPWLADGTAHFAGIAGDLYTASQSIRTLLNADRPEAANIKLSMNMSNSSSLRTIEPHSVCTAPVISRWLGDVVGSDPLFEATYPLVVLDEYAGIIAGRDGPLAGQLAAIWRRSLTSTLGDGEQAVPFNALMATEHDGRPFIDAWVHRHGFRNWLGQLLEVAILPVWHLLVGHGIATEAHGQNMVLIHRDGWPVRLVLRDFHDSVEYVHDFLREPNKVPDFLALDPAYRTALPDQYYWMEDVETLGELVTDALFVFNLAEVSHLLQTFYGLREADFWKAVRRMLAEYAASHGLGARQDRLGLARPTIMAEALLARKLNTGRSSHAVANPLSTPDA</sequence>
<name>A0A8E2BDT8_9HYPH</name>
<dbReference type="InterPro" id="IPR037455">
    <property type="entry name" value="LucA/IucC-like"/>
</dbReference>
<dbReference type="Pfam" id="PF04183">
    <property type="entry name" value="IucA_IucC"/>
    <property type="match status" value="1"/>
</dbReference>
<dbReference type="GO" id="GO:0019290">
    <property type="term" value="P:siderophore biosynthetic process"/>
    <property type="evidence" value="ECO:0007669"/>
    <property type="project" value="InterPro"/>
</dbReference>
<evidence type="ECO:0000259" key="3">
    <source>
        <dbReference type="Pfam" id="PF06276"/>
    </source>
</evidence>
<dbReference type="Pfam" id="PF06276">
    <property type="entry name" value="FhuF"/>
    <property type="match status" value="1"/>
</dbReference>
<evidence type="ECO:0000313" key="4">
    <source>
        <dbReference type="EMBL" id="MBB6467619.1"/>
    </source>
</evidence>
<organism evidence="4 5">
    <name type="scientific">Aminobacter carboxidus</name>
    <dbReference type="NCBI Taxonomy" id="376165"/>
    <lineage>
        <taxon>Bacteria</taxon>
        <taxon>Pseudomonadati</taxon>
        <taxon>Pseudomonadota</taxon>
        <taxon>Alphaproteobacteria</taxon>
        <taxon>Hyphomicrobiales</taxon>
        <taxon>Phyllobacteriaceae</taxon>
        <taxon>Aminobacter</taxon>
    </lineage>
</organism>
<comment type="caution">
    <text evidence="4">The sequence shown here is derived from an EMBL/GenBank/DDBJ whole genome shotgun (WGS) entry which is preliminary data.</text>
</comment>
<evidence type="ECO:0000256" key="1">
    <source>
        <dbReference type="ARBA" id="ARBA00004924"/>
    </source>
</evidence>
<protein>
    <submittedName>
        <fullName evidence="4">Siderophore synthetase component</fullName>
    </submittedName>
</protein>
<dbReference type="AlphaFoldDB" id="A0A8E2BDT8"/>
<dbReference type="InterPro" id="IPR022770">
    <property type="entry name" value="IucA/IucC-like_C"/>
</dbReference>
<reference evidence="4 5" key="1">
    <citation type="submission" date="2020-08" db="EMBL/GenBank/DDBJ databases">
        <title>Genomic Encyclopedia of Type Strains, Phase IV (KMG-IV): sequencing the most valuable type-strain genomes for metagenomic binning, comparative biology and taxonomic classification.</title>
        <authorList>
            <person name="Goeker M."/>
        </authorList>
    </citation>
    <scope>NUCLEOTIDE SEQUENCE [LARGE SCALE GENOMIC DNA]</scope>
    <source>
        <strain evidence="4 5">DSM 17454</strain>
    </source>
</reference>
<comment type="pathway">
    <text evidence="1">Siderophore biosynthesis.</text>
</comment>
<dbReference type="PANTHER" id="PTHR34384">
    <property type="entry name" value="L-2,3-DIAMINOPROPANOATE--CITRATE LIGASE"/>
    <property type="match status" value="1"/>
</dbReference>
<evidence type="ECO:0000313" key="5">
    <source>
        <dbReference type="Proteomes" id="UP000532373"/>
    </source>
</evidence>
<dbReference type="RefSeq" id="WP_184770011.1">
    <property type="nucleotide sequence ID" value="NZ_JACHGI010000006.1"/>
</dbReference>
<dbReference type="EMBL" id="JACHGI010000006">
    <property type="protein sequence ID" value="MBB6467619.1"/>
    <property type="molecule type" value="Genomic_DNA"/>
</dbReference>
<gene>
    <name evidence="4" type="ORF">HNQ96_003500</name>
</gene>
<feature type="domain" description="Aerobactin siderophore biosynthesis IucA/IucC-like C-terminal" evidence="3">
    <location>
        <begin position="388"/>
        <end position="554"/>
    </location>
</feature>
<evidence type="ECO:0000259" key="2">
    <source>
        <dbReference type="Pfam" id="PF04183"/>
    </source>
</evidence>
<dbReference type="PANTHER" id="PTHR34384:SF6">
    <property type="entry name" value="STAPHYLOFERRIN B SYNTHASE"/>
    <property type="match status" value="1"/>
</dbReference>